<organism evidence="2 3">
    <name type="scientific">Orchesella dallaii</name>
    <dbReference type="NCBI Taxonomy" id="48710"/>
    <lineage>
        <taxon>Eukaryota</taxon>
        <taxon>Metazoa</taxon>
        <taxon>Ecdysozoa</taxon>
        <taxon>Arthropoda</taxon>
        <taxon>Hexapoda</taxon>
        <taxon>Collembola</taxon>
        <taxon>Entomobryomorpha</taxon>
        <taxon>Entomobryoidea</taxon>
        <taxon>Orchesellidae</taxon>
        <taxon>Orchesellinae</taxon>
        <taxon>Orchesella</taxon>
    </lineage>
</organism>
<keyword evidence="3" id="KW-1185">Reference proteome</keyword>
<protein>
    <recommendedName>
        <fullName evidence="4">Gustatory receptor</fullName>
    </recommendedName>
</protein>
<evidence type="ECO:0000256" key="1">
    <source>
        <dbReference type="SAM" id="Phobius"/>
    </source>
</evidence>
<proteinExistence type="predicted"/>
<gene>
    <name evidence="2" type="ORF">ODALV1_LOCUS31690</name>
</gene>
<keyword evidence="1" id="KW-0812">Transmembrane</keyword>
<feature type="transmembrane region" description="Helical" evidence="1">
    <location>
        <begin position="301"/>
        <end position="321"/>
    </location>
</feature>
<keyword evidence="1" id="KW-1133">Transmembrane helix</keyword>
<evidence type="ECO:0000313" key="2">
    <source>
        <dbReference type="EMBL" id="CAL8149284.1"/>
    </source>
</evidence>
<evidence type="ECO:0000313" key="3">
    <source>
        <dbReference type="Proteomes" id="UP001642540"/>
    </source>
</evidence>
<feature type="transmembrane region" description="Helical" evidence="1">
    <location>
        <begin position="16"/>
        <end position="36"/>
    </location>
</feature>
<reference evidence="2 3" key="1">
    <citation type="submission" date="2024-08" db="EMBL/GenBank/DDBJ databases">
        <authorList>
            <person name="Cucini C."/>
            <person name="Frati F."/>
        </authorList>
    </citation>
    <scope>NUCLEOTIDE SEQUENCE [LARGE SCALE GENOMIC DNA]</scope>
</reference>
<evidence type="ECO:0008006" key="4">
    <source>
        <dbReference type="Google" id="ProtNLM"/>
    </source>
</evidence>
<feature type="transmembrane region" description="Helical" evidence="1">
    <location>
        <begin position="235"/>
        <end position="255"/>
    </location>
</feature>
<sequence length="349" mass="39318">MQLIGASEDRSTEIGFYLYSSSIGANILIRVGLMVSMKFYHHKYLKAVHTVSVSSCSKHLYTVKKFIQSIVVCGTSFSVVLLKTHIGLYDGMENYIIANANHAWSLSCFTWPCRHVNLVGVNPTTFAFGIFGWASRFAGNLLEQIARDGILLSALTLGNCATAFRFKKRLKDANEIPIDAVTVGTEIRNEYKWIKKVSKHINSAFNIVFRFFLLANIFMFAVFVDEWFNPQVGKVAKGVKLVNVVFVCITFYYANQTAKTGDRFREWMKKEKNRTALGMSEMEVVMENSSWSSIGFGRGALYIYDSTLIGFASAVAAYYFGIVETRPQYIEYEPENCCVCTNTTNSSSF</sequence>
<keyword evidence="1" id="KW-0472">Membrane</keyword>
<dbReference type="Proteomes" id="UP001642540">
    <property type="component" value="Unassembled WGS sequence"/>
</dbReference>
<feature type="transmembrane region" description="Helical" evidence="1">
    <location>
        <begin position="204"/>
        <end position="223"/>
    </location>
</feature>
<dbReference type="EMBL" id="CAXLJM020000196">
    <property type="protein sequence ID" value="CAL8149284.1"/>
    <property type="molecule type" value="Genomic_DNA"/>
</dbReference>
<name>A0ABP1SAT6_9HEXA</name>
<accession>A0ABP1SAT6</accession>
<comment type="caution">
    <text evidence="2">The sequence shown here is derived from an EMBL/GenBank/DDBJ whole genome shotgun (WGS) entry which is preliminary data.</text>
</comment>